<dbReference type="AlphaFoldDB" id="A0AAE0AE61"/>
<reference evidence="1" key="1">
    <citation type="journal article" date="2023" name="Plant J.">
        <title>Genome sequences and population genomics provide insights into the demographic history, inbreeding, and mutation load of two 'living fossil' tree species of Dipteronia.</title>
        <authorList>
            <person name="Feng Y."/>
            <person name="Comes H.P."/>
            <person name="Chen J."/>
            <person name="Zhu S."/>
            <person name="Lu R."/>
            <person name="Zhang X."/>
            <person name="Li P."/>
            <person name="Qiu J."/>
            <person name="Olsen K.M."/>
            <person name="Qiu Y."/>
        </authorList>
    </citation>
    <scope>NUCLEOTIDE SEQUENCE</scope>
    <source>
        <strain evidence="1">NBL</strain>
    </source>
</reference>
<gene>
    <name evidence="1" type="ORF">Dsin_016261</name>
</gene>
<dbReference type="EMBL" id="JANJYJ010000005">
    <property type="protein sequence ID" value="KAK3211555.1"/>
    <property type="molecule type" value="Genomic_DNA"/>
</dbReference>
<sequence length="88" mass="10145">MKRYCSPSSTRRCPPSFLARSQTTAVHRSSLPIFCFPVPSPFTSALPTPRHDCFQFRRRTVMRELFFFQIPPCSDSADIHHIPTAAFR</sequence>
<proteinExistence type="predicted"/>
<comment type="caution">
    <text evidence="1">The sequence shown here is derived from an EMBL/GenBank/DDBJ whole genome shotgun (WGS) entry which is preliminary data.</text>
</comment>
<name>A0AAE0AE61_9ROSI</name>
<protein>
    <submittedName>
        <fullName evidence="1">Uncharacterized protein</fullName>
    </submittedName>
</protein>
<organism evidence="1 2">
    <name type="scientific">Dipteronia sinensis</name>
    <dbReference type="NCBI Taxonomy" id="43782"/>
    <lineage>
        <taxon>Eukaryota</taxon>
        <taxon>Viridiplantae</taxon>
        <taxon>Streptophyta</taxon>
        <taxon>Embryophyta</taxon>
        <taxon>Tracheophyta</taxon>
        <taxon>Spermatophyta</taxon>
        <taxon>Magnoliopsida</taxon>
        <taxon>eudicotyledons</taxon>
        <taxon>Gunneridae</taxon>
        <taxon>Pentapetalae</taxon>
        <taxon>rosids</taxon>
        <taxon>malvids</taxon>
        <taxon>Sapindales</taxon>
        <taxon>Sapindaceae</taxon>
        <taxon>Hippocastanoideae</taxon>
        <taxon>Acereae</taxon>
        <taxon>Dipteronia</taxon>
    </lineage>
</organism>
<dbReference type="Proteomes" id="UP001281410">
    <property type="component" value="Unassembled WGS sequence"/>
</dbReference>
<accession>A0AAE0AE61</accession>
<evidence type="ECO:0000313" key="1">
    <source>
        <dbReference type="EMBL" id="KAK3211555.1"/>
    </source>
</evidence>
<keyword evidence="2" id="KW-1185">Reference proteome</keyword>
<evidence type="ECO:0000313" key="2">
    <source>
        <dbReference type="Proteomes" id="UP001281410"/>
    </source>
</evidence>